<dbReference type="InterPro" id="IPR036170">
    <property type="entry name" value="YezG-like_sf"/>
</dbReference>
<dbReference type="PANTHER" id="PTHR42059:SF1">
    <property type="entry name" value="TNT DOMAIN-CONTAINING PROTEIN"/>
    <property type="match status" value="1"/>
</dbReference>
<feature type="region of interest" description="Disordered" evidence="1">
    <location>
        <begin position="621"/>
        <end position="665"/>
    </location>
</feature>
<evidence type="ECO:0000259" key="2">
    <source>
        <dbReference type="Pfam" id="PF14021"/>
    </source>
</evidence>
<dbReference type="AlphaFoldDB" id="A0A939PQT9"/>
<protein>
    <submittedName>
        <fullName evidence="3">TNT domain-containing protein</fullName>
    </submittedName>
</protein>
<feature type="compositionally biased region" description="Low complexity" evidence="1">
    <location>
        <begin position="643"/>
        <end position="656"/>
    </location>
</feature>
<feature type="compositionally biased region" description="Pro residues" evidence="1">
    <location>
        <begin position="628"/>
        <end position="638"/>
    </location>
</feature>
<dbReference type="InterPro" id="IPR053024">
    <property type="entry name" value="Fungal_surface_NADase"/>
</dbReference>
<dbReference type="EMBL" id="JAGEOJ010000027">
    <property type="protein sequence ID" value="MBO2454548.1"/>
    <property type="molecule type" value="Genomic_DNA"/>
</dbReference>
<name>A0A939PQT9_9ACTN</name>
<accession>A0A939PQT9</accession>
<dbReference type="RefSeq" id="WP_208262756.1">
    <property type="nucleotide sequence ID" value="NZ_JAGEOJ010000027.1"/>
</dbReference>
<evidence type="ECO:0000313" key="3">
    <source>
        <dbReference type="EMBL" id="MBO2454548.1"/>
    </source>
</evidence>
<dbReference type="SUPFAM" id="SSF160424">
    <property type="entry name" value="BH3703-like"/>
    <property type="match status" value="2"/>
</dbReference>
<sequence>MAGQNERIAALEEQVIRFATRLAPPGWKRIDLHCIATVAVSDIALTVLGEDKKIATAESVPSELTDLLMDLRRACYLSEQGTWFSVLFLIEPGAAPSEIQRLYNYDFDPEWNPPIPLDCWRRDQIVLPRDGAYTPHWLRSRLEDVEPSYSGEPGDPVPLNPVEQMELISNELNIVLADHAPPLWQRIFGYYQAVGDNVQYPPMMCYKADGTMSVWAPPAAAGVVIDRLRAGMYGFQGSTWSRMDFQLTFENNKVRCQAKYTWDEEPAFQPEPSAEDVRRELERFPRDNPPEWMARRLGTSAAPSPPTTPDAPKSSTSESASVQAPASGSAPAPASGSASASASGSGSAPASASASGAAPAPASASWPTPGATSGSGSASASRAEAAPAPEGIRKARVFDNVNPDSDRPSVSRPPVPQNEVARVIDYLRHAPVVMAARSYAPDRLDPSRGSQVPLTFHTDGTWVWSGAVAYYLREHGISPEPDLVAHIRAQGFHVPTVDDDTMNAASAAVTGTAAPDRLAQTQAASPPSGAFPAPSATPAAPASPSASPMPAAPPAPPASSAPVASPTPSDSRTPPPPASPPAGTPSGTAGSALPPPGPTPPPAAAPPAAATVFEPAAHPAPATMFEQPPQPEPRPAPPTLLESPDPAQASAPSPDSGPDRNLEVRPASPAAVLRELEKRLKDLSVDPAVYRLQEAVEGAWCMVYEDKRWSVFHLYDGERRLESAFDTAGKAAAYLLGSLLLVPERMKAAEFPAEEEAIQPLTGEPPLSLFRNRQVIELPAGARVDRYGGPSGNVVYVARTPFHQRSLPADWESRPYYTYRLLTPLRVLTGTAVPWFEQPGGGTAYILPRAIADHLADGTLTEDR</sequence>
<feature type="compositionally biased region" description="Pro residues" evidence="1">
    <location>
        <begin position="550"/>
        <end position="559"/>
    </location>
</feature>
<evidence type="ECO:0000256" key="1">
    <source>
        <dbReference type="SAM" id="MobiDB-lite"/>
    </source>
</evidence>
<gene>
    <name evidence="3" type="ORF">J4573_46195</name>
</gene>
<feature type="compositionally biased region" description="Low complexity" evidence="1">
    <location>
        <begin position="310"/>
        <end position="390"/>
    </location>
</feature>
<feature type="compositionally biased region" description="Low complexity" evidence="1">
    <location>
        <begin position="560"/>
        <end position="572"/>
    </location>
</feature>
<dbReference type="Pfam" id="PF14021">
    <property type="entry name" value="TNT"/>
    <property type="match status" value="1"/>
</dbReference>
<proteinExistence type="predicted"/>
<organism evidence="3 4">
    <name type="scientific">Actinomadura barringtoniae</name>
    <dbReference type="NCBI Taxonomy" id="1427535"/>
    <lineage>
        <taxon>Bacteria</taxon>
        <taxon>Bacillati</taxon>
        <taxon>Actinomycetota</taxon>
        <taxon>Actinomycetes</taxon>
        <taxon>Streptosporangiales</taxon>
        <taxon>Thermomonosporaceae</taxon>
        <taxon>Actinomadura</taxon>
    </lineage>
</organism>
<dbReference type="InterPro" id="IPR025331">
    <property type="entry name" value="TNT"/>
</dbReference>
<dbReference type="PANTHER" id="PTHR42059">
    <property type="entry name" value="TNT DOMAIN-CONTAINING PROTEIN"/>
    <property type="match status" value="1"/>
</dbReference>
<feature type="compositionally biased region" description="Pro residues" evidence="1">
    <location>
        <begin position="593"/>
        <end position="605"/>
    </location>
</feature>
<comment type="caution">
    <text evidence="3">The sequence shown here is derived from an EMBL/GenBank/DDBJ whole genome shotgun (WGS) entry which is preliminary data.</text>
</comment>
<keyword evidence="4" id="KW-1185">Reference proteome</keyword>
<feature type="region of interest" description="Disordered" evidence="1">
    <location>
        <begin position="284"/>
        <end position="416"/>
    </location>
</feature>
<feature type="compositionally biased region" description="Pro residues" evidence="1">
    <location>
        <begin position="573"/>
        <end position="583"/>
    </location>
</feature>
<feature type="domain" description="TNT" evidence="2">
    <location>
        <begin position="777"/>
        <end position="862"/>
    </location>
</feature>
<feature type="compositionally biased region" description="Low complexity" evidence="1">
    <location>
        <begin position="523"/>
        <end position="549"/>
    </location>
</feature>
<evidence type="ECO:0000313" key="4">
    <source>
        <dbReference type="Proteomes" id="UP000669179"/>
    </source>
</evidence>
<reference evidence="3" key="1">
    <citation type="submission" date="2021-03" db="EMBL/GenBank/DDBJ databases">
        <authorList>
            <person name="Kanchanasin P."/>
            <person name="Saeng-In P."/>
            <person name="Phongsopitanun W."/>
            <person name="Yuki M."/>
            <person name="Kudo T."/>
            <person name="Ohkuma M."/>
            <person name="Tanasupawat S."/>
        </authorList>
    </citation>
    <scope>NUCLEOTIDE SEQUENCE</scope>
    <source>
        <strain evidence="3">GKU 128</strain>
    </source>
</reference>
<dbReference type="GO" id="GO:0050135">
    <property type="term" value="F:NADP+ nucleosidase activity"/>
    <property type="evidence" value="ECO:0007669"/>
    <property type="project" value="InterPro"/>
</dbReference>
<feature type="region of interest" description="Disordered" evidence="1">
    <location>
        <begin position="516"/>
        <end position="608"/>
    </location>
</feature>
<dbReference type="Proteomes" id="UP000669179">
    <property type="component" value="Unassembled WGS sequence"/>
</dbReference>